<dbReference type="STRING" id="1071381.G8C1Z3"/>
<dbReference type="PANTHER" id="PTHR12223">
    <property type="entry name" value="VESICULAR MANNOSE-BINDING LECTIN"/>
    <property type="match status" value="1"/>
</dbReference>
<dbReference type="AlphaFoldDB" id="G8C1Z3"/>
<dbReference type="PROSITE" id="PS51328">
    <property type="entry name" value="L_LECTIN_LIKE"/>
    <property type="match status" value="1"/>
</dbReference>
<dbReference type="RefSeq" id="XP_003688605.1">
    <property type="nucleotide sequence ID" value="XM_003688557.1"/>
</dbReference>
<feature type="chain" id="PRO_5003508784" description="L-type lectin-like domain-containing protein" evidence="7">
    <location>
        <begin position="17"/>
        <end position="422"/>
    </location>
</feature>
<dbReference type="Gene3D" id="2.60.120.200">
    <property type="match status" value="1"/>
</dbReference>
<keyword evidence="5 6" id="KW-0472">Membrane</keyword>
<evidence type="ECO:0000259" key="8">
    <source>
        <dbReference type="PROSITE" id="PS51328"/>
    </source>
</evidence>
<dbReference type="InterPro" id="IPR013320">
    <property type="entry name" value="ConA-like_dom_sf"/>
</dbReference>
<evidence type="ECO:0000256" key="3">
    <source>
        <dbReference type="ARBA" id="ARBA00022729"/>
    </source>
</evidence>
<dbReference type="OMA" id="SETFKED"/>
<feature type="signal peptide" evidence="7">
    <location>
        <begin position="1"/>
        <end position="16"/>
    </location>
</feature>
<dbReference type="GO" id="GO:0005789">
    <property type="term" value="C:endoplasmic reticulum membrane"/>
    <property type="evidence" value="ECO:0007669"/>
    <property type="project" value="TreeGrafter"/>
</dbReference>
<dbReference type="GO" id="GO:0030134">
    <property type="term" value="C:COPII-coated ER to Golgi transport vesicle"/>
    <property type="evidence" value="ECO:0007669"/>
    <property type="project" value="EnsemblFungi"/>
</dbReference>
<organism evidence="9 10">
    <name type="scientific">Tetrapisispora phaffii (strain ATCC 24235 / CBS 4417 / NBRC 1672 / NRRL Y-8282 / UCD 70-5)</name>
    <name type="common">Yeast</name>
    <name type="synonym">Fabospora phaffii</name>
    <dbReference type="NCBI Taxonomy" id="1071381"/>
    <lineage>
        <taxon>Eukaryota</taxon>
        <taxon>Fungi</taxon>
        <taxon>Dikarya</taxon>
        <taxon>Ascomycota</taxon>
        <taxon>Saccharomycotina</taxon>
        <taxon>Saccharomycetes</taxon>
        <taxon>Saccharomycetales</taxon>
        <taxon>Saccharomycetaceae</taxon>
        <taxon>Tetrapisispora</taxon>
    </lineage>
</organism>
<keyword evidence="10" id="KW-1185">Reference proteome</keyword>
<dbReference type="InterPro" id="IPR035661">
    <property type="entry name" value="EMP46/EMP47_N"/>
</dbReference>
<keyword evidence="3 7" id="KW-0732">Signal</keyword>
<dbReference type="SUPFAM" id="SSF49899">
    <property type="entry name" value="Concanavalin A-like lectins/glucanases"/>
    <property type="match status" value="1"/>
</dbReference>
<dbReference type="GO" id="GO:0005537">
    <property type="term" value="F:D-mannose binding"/>
    <property type="evidence" value="ECO:0007669"/>
    <property type="project" value="TreeGrafter"/>
</dbReference>
<dbReference type="Proteomes" id="UP000005666">
    <property type="component" value="Chromosome 16"/>
</dbReference>
<dbReference type="Pfam" id="PF03388">
    <property type="entry name" value="Lectin_leg-like"/>
    <property type="match status" value="1"/>
</dbReference>
<sequence>MKFLLYFLTIVCLAVGHSIDKAKSSMNENHSLSYLLGVKKIPPTWVSGDGTVLEEGRIVLTPKKSSKGSLWSRSVYQLKDSFTMEWTFRSVNYFGDSKGGISFWFISDSVPHADKSLYNGPQKYEGFQMLVDNKSKFKSTLHVLLNDGSETFKEDDIHLRAIGKCLLSYQDQSVPSTIRLSYSSQDNLFKVQVNNKVCLQTSKVKLPKGNYFIGVTAANYNNDESFEILQMKMHDVLTEESLIPNVNQMPQPQLLTKIVDKATGNEKLVTKAKFDSKSKQFSSNEIYKKLDKIEGKILGNDISNLEEMLTELMKTQELLASSIGKLAEQFGSHTVQKAQNPNDGSIDPEKYKDIFALNEKLEKMIADQQKLRDSASHNNNTSHLDSIVNKLTLFLIPLIIFMCVMTYYTIKIKQELLKTKLL</sequence>
<reference evidence="9 10" key="1">
    <citation type="journal article" date="2011" name="Proc. Natl. Acad. Sci. U.S.A.">
        <title>Evolutionary erosion of yeast sex chromosomes by mating-type switching accidents.</title>
        <authorList>
            <person name="Gordon J.L."/>
            <person name="Armisen D."/>
            <person name="Proux-Wera E."/>
            <person name="Oheigeartaigh S.S."/>
            <person name="Byrne K.P."/>
            <person name="Wolfe K.H."/>
        </authorList>
    </citation>
    <scope>NUCLEOTIDE SEQUENCE [LARGE SCALE GENOMIC DNA]</scope>
    <source>
        <strain evidence="10">ATCC 24235 / CBS 4417 / NBRC 1672 / NRRL Y-8282 / UCD 70-5</strain>
    </source>
</reference>
<evidence type="ECO:0000256" key="6">
    <source>
        <dbReference type="SAM" id="Phobius"/>
    </source>
</evidence>
<name>G8C1Z3_TETPH</name>
<evidence type="ECO:0000256" key="1">
    <source>
        <dbReference type="ARBA" id="ARBA00004479"/>
    </source>
</evidence>
<proteinExistence type="predicted"/>
<dbReference type="GO" id="GO:0000139">
    <property type="term" value="C:Golgi membrane"/>
    <property type="evidence" value="ECO:0007669"/>
    <property type="project" value="EnsemblFungi"/>
</dbReference>
<dbReference type="InterPro" id="IPR051136">
    <property type="entry name" value="Intracellular_Lectin-GPT"/>
</dbReference>
<evidence type="ECO:0000256" key="2">
    <source>
        <dbReference type="ARBA" id="ARBA00022692"/>
    </source>
</evidence>
<evidence type="ECO:0000313" key="10">
    <source>
        <dbReference type="Proteomes" id="UP000005666"/>
    </source>
</evidence>
<keyword evidence="2 6" id="KW-0812">Transmembrane</keyword>
<dbReference type="GO" id="GO:0006888">
    <property type="term" value="P:endoplasmic reticulum to Golgi vesicle-mediated transport"/>
    <property type="evidence" value="ECO:0007669"/>
    <property type="project" value="EnsemblFungi"/>
</dbReference>
<evidence type="ECO:0000256" key="5">
    <source>
        <dbReference type="ARBA" id="ARBA00023136"/>
    </source>
</evidence>
<keyword evidence="4 6" id="KW-1133">Transmembrane helix</keyword>
<feature type="transmembrane region" description="Helical" evidence="6">
    <location>
        <begin position="391"/>
        <end position="410"/>
    </location>
</feature>
<evidence type="ECO:0000256" key="7">
    <source>
        <dbReference type="SAM" id="SignalP"/>
    </source>
</evidence>
<protein>
    <recommendedName>
        <fullName evidence="8">L-type lectin-like domain-containing protein</fullName>
    </recommendedName>
</protein>
<comment type="subcellular location">
    <subcellularLocation>
        <location evidence="1">Membrane</location>
        <topology evidence="1">Single-pass type I membrane protein</topology>
    </subcellularLocation>
</comment>
<gene>
    <name evidence="9" type="primary">TPHA0P00130</name>
    <name evidence="9" type="ordered locus">TPHA_0P00130</name>
</gene>
<dbReference type="GO" id="GO:0005793">
    <property type="term" value="C:endoplasmic reticulum-Golgi intermediate compartment"/>
    <property type="evidence" value="ECO:0007669"/>
    <property type="project" value="TreeGrafter"/>
</dbReference>
<dbReference type="InterPro" id="IPR005052">
    <property type="entry name" value="Lectin_leg"/>
</dbReference>
<evidence type="ECO:0000313" key="9">
    <source>
        <dbReference type="EMBL" id="CCE66171.1"/>
    </source>
</evidence>
<dbReference type="PANTHER" id="PTHR12223:SF28">
    <property type="entry name" value="LECTIN, MANNOSE BINDING 1 LIKE"/>
    <property type="match status" value="1"/>
</dbReference>
<dbReference type="HOGENOM" id="CLU_050572_0_0_1"/>
<feature type="domain" description="L-type lectin-like" evidence="8">
    <location>
        <begin position="22"/>
        <end position="236"/>
    </location>
</feature>
<dbReference type="GeneID" id="11530751"/>
<dbReference type="OrthoDB" id="10265193at2759"/>
<dbReference type="EMBL" id="HE612871">
    <property type="protein sequence ID" value="CCE66171.1"/>
    <property type="molecule type" value="Genomic_DNA"/>
</dbReference>
<evidence type="ECO:0000256" key="4">
    <source>
        <dbReference type="ARBA" id="ARBA00022989"/>
    </source>
</evidence>
<dbReference type="eggNOG" id="ENOG502QR1C">
    <property type="taxonomic scope" value="Eukaryota"/>
</dbReference>
<dbReference type="KEGG" id="tpf:TPHA_0P00130"/>
<dbReference type="CDD" id="cd06903">
    <property type="entry name" value="lectin_EMP46_EMP47"/>
    <property type="match status" value="1"/>
</dbReference>
<accession>G8C1Z3</accession>